<feature type="domain" description="Aminoglycoside phosphotransferase" evidence="1">
    <location>
        <begin position="47"/>
        <end position="247"/>
    </location>
</feature>
<dbReference type="Gene3D" id="3.90.1200.10">
    <property type="match status" value="1"/>
</dbReference>
<proteinExistence type="predicted"/>
<dbReference type="RefSeq" id="WP_344041810.1">
    <property type="nucleotide sequence ID" value="NZ_BAAAKE010000030.1"/>
</dbReference>
<accession>A0ABV9XZZ0</accession>
<gene>
    <name evidence="2" type="ORF">ACFPFM_18535</name>
</gene>
<dbReference type="InterPro" id="IPR002575">
    <property type="entry name" value="Aminoglycoside_PTrfase"/>
</dbReference>
<organism evidence="2 3">
    <name type="scientific">Saccharothrix xinjiangensis</name>
    <dbReference type="NCBI Taxonomy" id="204798"/>
    <lineage>
        <taxon>Bacteria</taxon>
        <taxon>Bacillati</taxon>
        <taxon>Actinomycetota</taxon>
        <taxon>Actinomycetes</taxon>
        <taxon>Pseudonocardiales</taxon>
        <taxon>Pseudonocardiaceae</taxon>
        <taxon>Saccharothrix</taxon>
    </lineage>
</organism>
<dbReference type="EMBL" id="JBHSJB010000017">
    <property type="protein sequence ID" value="MFC5055746.1"/>
    <property type="molecule type" value="Genomic_DNA"/>
</dbReference>
<evidence type="ECO:0000313" key="3">
    <source>
        <dbReference type="Proteomes" id="UP001595833"/>
    </source>
</evidence>
<dbReference type="Pfam" id="PF01636">
    <property type="entry name" value="APH"/>
    <property type="match status" value="1"/>
</dbReference>
<reference evidence="3" key="1">
    <citation type="journal article" date="2019" name="Int. J. Syst. Evol. Microbiol.">
        <title>The Global Catalogue of Microorganisms (GCM) 10K type strain sequencing project: providing services to taxonomists for standard genome sequencing and annotation.</title>
        <authorList>
            <consortium name="The Broad Institute Genomics Platform"/>
            <consortium name="The Broad Institute Genome Sequencing Center for Infectious Disease"/>
            <person name="Wu L."/>
            <person name="Ma J."/>
        </authorList>
    </citation>
    <scope>NUCLEOTIDE SEQUENCE [LARGE SCALE GENOMIC DNA]</scope>
    <source>
        <strain evidence="3">KCTC 12848</strain>
    </source>
</reference>
<name>A0ABV9XZZ0_9PSEU</name>
<protein>
    <submittedName>
        <fullName evidence="2">Phosphotransferase family protein</fullName>
    </submittedName>
</protein>
<comment type="caution">
    <text evidence="2">The sequence shown here is derived from an EMBL/GenBank/DDBJ whole genome shotgun (WGS) entry which is preliminary data.</text>
</comment>
<keyword evidence="3" id="KW-1185">Reference proteome</keyword>
<sequence length="297" mass="32914">MIAPHHDEDFTRPLVDRAAHQLGLNTSGLRLMHRHATAVYLLPAVDAVARVHTSDPTAAVRAVTIADWLTDLGFPVTAPLQGHVPVVDGEAAITFWTHYPQPDPALRPDPAVLGHLLRELHRLPPPPVDLPIYRPLSSLRTTIATATYLTTNDRTWLTETADTLLTAYASLDFPLGSGHLHGDAYPGNLLLDTTNGRWLLGDWDETATGPRELDLANTYQGIRMGRTSAELDRFAHAYGHDLRTWPGLTTLRGLRDLHTLGSFIRRADNGDHEASAVLRHRLQVLRQDEASLTWHDL</sequence>
<dbReference type="SUPFAM" id="SSF56112">
    <property type="entry name" value="Protein kinase-like (PK-like)"/>
    <property type="match status" value="1"/>
</dbReference>
<evidence type="ECO:0000259" key="1">
    <source>
        <dbReference type="Pfam" id="PF01636"/>
    </source>
</evidence>
<dbReference type="InterPro" id="IPR011009">
    <property type="entry name" value="Kinase-like_dom_sf"/>
</dbReference>
<evidence type="ECO:0000313" key="2">
    <source>
        <dbReference type="EMBL" id="MFC5055746.1"/>
    </source>
</evidence>
<dbReference type="Proteomes" id="UP001595833">
    <property type="component" value="Unassembled WGS sequence"/>
</dbReference>